<dbReference type="InterPro" id="IPR005123">
    <property type="entry name" value="Oxoglu/Fe-dep_dioxygenase_dom"/>
</dbReference>
<reference evidence="3" key="1">
    <citation type="journal article" date="2020" name="bioRxiv">
        <title>Hybrid origin of Populus tomentosa Carr. identified through genome sequencing and phylogenomic analysis.</title>
        <authorList>
            <person name="An X."/>
            <person name="Gao K."/>
            <person name="Chen Z."/>
            <person name="Li J."/>
            <person name="Yang X."/>
            <person name="Yang X."/>
            <person name="Zhou J."/>
            <person name="Guo T."/>
            <person name="Zhao T."/>
            <person name="Huang S."/>
            <person name="Miao D."/>
            <person name="Khan W.U."/>
            <person name="Rao P."/>
            <person name="Ye M."/>
            <person name="Lei B."/>
            <person name="Liao W."/>
            <person name="Wang J."/>
            <person name="Ji L."/>
            <person name="Li Y."/>
            <person name="Guo B."/>
            <person name="Mustafa N.S."/>
            <person name="Li S."/>
            <person name="Yun Q."/>
            <person name="Keller S.R."/>
            <person name="Mao J."/>
            <person name="Zhang R."/>
            <person name="Strauss S.H."/>
        </authorList>
    </citation>
    <scope>NUCLEOTIDE SEQUENCE</scope>
    <source>
        <strain evidence="3">GM15</strain>
        <tissue evidence="3">Leaf</tissue>
    </source>
</reference>
<gene>
    <name evidence="3" type="ORF">POTOM_027444</name>
</gene>
<protein>
    <recommendedName>
        <fullName evidence="2">Fe2OG dioxygenase domain-containing protein</fullName>
    </recommendedName>
</protein>
<sequence>MKKVSLVIFELLAISLGVDRLHYRKFFEDGSSIMRCNYYPPCNNSTLTLGTGPHCDPTSITILHQDQVGGLQVFSNNKWLAIRPRPDALVVSIGDTFMALSNGRYKSCLHRAVVNRDSERRSLVFFVSPKEEKVVRPPQDLVSREGQRIYPDFTWSDLLEFTQKHYRADVATLQSFIQWLLSSKPSTF</sequence>
<feature type="signal peptide" evidence="1">
    <location>
        <begin position="1"/>
        <end position="17"/>
    </location>
</feature>
<name>A0A8X7ZCP0_POPTO</name>
<dbReference type="OrthoDB" id="288590at2759"/>
<feature type="domain" description="Fe2OG dioxygenase" evidence="2">
    <location>
        <begin position="30"/>
        <end position="129"/>
    </location>
</feature>
<accession>A0A8X7ZCP0</accession>
<dbReference type="EMBL" id="JAAWWB010000013">
    <property type="protein sequence ID" value="KAG6768523.1"/>
    <property type="molecule type" value="Genomic_DNA"/>
</dbReference>
<dbReference type="InterPro" id="IPR050231">
    <property type="entry name" value="Iron_ascorbate_oxido_reductase"/>
</dbReference>
<keyword evidence="1" id="KW-0732">Signal</keyword>
<keyword evidence="4" id="KW-1185">Reference proteome</keyword>
<dbReference type="AlphaFoldDB" id="A0A8X7ZCP0"/>
<feature type="chain" id="PRO_5036498405" description="Fe2OG dioxygenase domain-containing protein" evidence="1">
    <location>
        <begin position="18"/>
        <end position="188"/>
    </location>
</feature>
<proteinExistence type="predicted"/>
<comment type="caution">
    <text evidence="3">The sequence shown here is derived from an EMBL/GenBank/DDBJ whole genome shotgun (WGS) entry which is preliminary data.</text>
</comment>
<dbReference type="Proteomes" id="UP000886885">
    <property type="component" value="Chromosome 7A"/>
</dbReference>
<evidence type="ECO:0000259" key="2">
    <source>
        <dbReference type="PROSITE" id="PS51471"/>
    </source>
</evidence>
<evidence type="ECO:0000313" key="3">
    <source>
        <dbReference type="EMBL" id="KAG6768523.1"/>
    </source>
</evidence>
<dbReference type="InterPro" id="IPR044861">
    <property type="entry name" value="IPNS-like_FE2OG_OXY"/>
</dbReference>
<organism evidence="3 4">
    <name type="scientific">Populus tomentosa</name>
    <name type="common">Chinese white poplar</name>
    <dbReference type="NCBI Taxonomy" id="118781"/>
    <lineage>
        <taxon>Eukaryota</taxon>
        <taxon>Viridiplantae</taxon>
        <taxon>Streptophyta</taxon>
        <taxon>Embryophyta</taxon>
        <taxon>Tracheophyta</taxon>
        <taxon>Spermatophyta</taxon>
        <taxon>Magnoliopsida</taxon>
        <taxon>eudicotyledons</taxon>
        <taxon>Gunneridae</taxon>
        <taxon>Pentapetalae</taxon>
        <taxon>rosids</taxon>
        <taxon>fabids</taxon>
        <taxon>Malpighiales</taxon>
        <taxon>Salicaceae</taxon>
        <taxon>Saliceae</taxon>
        <taxon>Populus</taxon>
    </lineage>
</organism>
<evidence type="ECO:0000313" key="4">
    <source>
        <dbReference type="Proteomes" id="UP000886885"/>
    </source>
</evidence>
<dbReference type="PANTHER" id="PTHR47990">
    <property type="entry name" value="2-OXOGLUTARATE (2OG) AND FE(II)-DEPENDENT OXYGENASE SUPERFAMILY PROTEIN-RELATED"/>
    <property type="match status" value="1"/>
</dbReference>
<dbReference type="PROSITE" id="PS51471">
    <property type="entry name" value="FE2OG_OXY"/>
    <property type="match status" value="1"/>
</dbReference>
<evidence type="ECO:0000256" key="1">
    <source>
        <dbReference type="SAM" id="SignalP"/>
    </source>
</evidence>
<dbReference type="Pfam" id="PF03171">
    <property type="entry name" value="2OG-FeII_Oxy"/>
    <property type="match status" value="1"/>
</dbReference>